<dbReference type="AlphaFoldDB" id="A0A1R1XKJ3"/>
<gene>
    <name evidence="1" type="ORF">AYI70_g7478</name>
</gene>
<accession>A0A1R1XKJ3</accession>
<organism evidence="1 2">
    <name type="scientific">Smittium culicis</name>
    <dbReference type="NCBI Taxonomy" id="133412"/>
    <lineage>
        <taxon>Eukaryota</taxon>
        <taxon>Fungi</taxon>
        <taxon>Fungi incertae sedis</taxon>
        <taxon>Zoopagomycota</taxon>
        <taxon>Kickxellomycotina</taxon>
        <taxon>Harpellomycetes</taxon>
        <taxon>Harpellales</taxon>
        <taxon>Legeriomycetaceae</taxon>
        <taxon>Smittium</taxon>
    </lineage>
</organism>
<keyword evidence="2" id="KW-1185">Reference proteome</keyword>
<dbReference type="EMBL" id="LSSN01002771">
    <property type="protein sequence ID" value="OMJ15118.1"/>
    <property type="molecule type" value="Genomic_DNA"/>
</dbReference>
<protein>
    <submittedName>
        <fullName evidence="1">Uncharacterized protein</fullName>
    </submittedName>
</protein>
<evidence type="ECO:0000313" key="1">
    <source>
        <dbReference type="EMBL" id="OMJ15118.1"/>
    </source>
</evidence>
<proteinExistence type="predicted"/>
<reference evidence="1 2" key="1">
    <citation type="submission" date="2017-01" db="EMBL/GenBank/DDBJ databases">
        <authorList>
            <person name="Mah S.A."/>
            <person name="Swanson W.J."/>
            <person name="Moy G.W."/>
            <person name="Vacquier V.D."/>
        </authorList>
    </citation>
    <scope>NUCLEOTIDE SEQUENCE [LARGE SCALE GENOMIC DNA]</scope>
    <source>
        <strain evidence="1 2">GSMNP</strain>
    </source>
</reference>
<dbReference type="Proteomes" id="UP000187283">
    <property type="component" value="Unassembled WGS sequence"/>
</dbReference>
<comment type="caution">
    <text evidence="1">The sequence shown here is derived from an EMBL/GenBank/DDBJ whole genome shotgun (WGS) entry which is preliminary data.</text>
</comment>
<name>A0A1R1XKJ3_9FUNG</name>
<sequence length="85" mass="9433">MPIYATISLYLPTDTLHTPPIPRLIMLLYSRSNDRRMELVPEAQIQLLLVSTLSRTTFADSIIFSSGVLSFHSALIGCLKDDPGV</sequence>
<evidence type="ECO:0000313" key="2">
    <source>
        <dbReference type="Proteomes" id="UP000187283"/>
    </source>
</evidence>